<keyword evidence="4" id="KW-1185">Reference proteome</keyword>
<keyword evidence="3" id="KW-0378">Hydrolase</keyword>
<comment type="caution">
    <text evidence="3">The sequence shown here is derived from an EMBL/GenBank/DDBJ whole genome shotgun (WGS) entry which is preliminary data.</text>
</comment>
<keyword evidence="1" id="KW-0732">Signal</keyword>
<reference evidence="3 4" key="1">
    <citation type="submission" date="2017-09" db="EMBL/GenBank/DDBJ databases">
        <title>Sphingomonas adhaesiva DSM 7418, whole genome shotgun sequence.</title>
        <authorList>
            <person name="Feng G."/>
            <person name="Zhu H."/>
        </authorList>
    </citation>
    <scope>NUCLEOTIDE SEQUENCE [LARGE SCALE GENOMIC DNA]</scope>
    <source>
        <strain evidence="3 4">DSM 7418</strain>
    </source>
</reference>
<dbReference type="Gene3D" id="1.10.10.2520">
    <property type="entry name" value="Cell wall hydrolase SleB, domain 1"/>
    <property type="match status" value="1"/>
</dbReference>
<gene>
    <name evidence="3" type="ORF">COA07_12495</name>
</gene>
<protein>
    <submittedName>
        <fullName evidence="3">Cell wall hydrolase</fullName>
    </submittedName>
</protein>
<dbReference type="EMBL" id="NWVC01000006">
    <property type="protein sequence ID" value="PCG13729.1"/>
    <property type="molecule type" value="Genomic_DNA"/>
</dbReference>
<feature type="chain" id="PRO_5012359145" evidence="1">
    <location>
        <begin position="30"/>
        <end position="216"/>
    </location>
</feature>
<name>A0A2A4I5F7_9SPHN</name>
<accession>A0A2A4I5F7</accession>
<feature type="domain" description="Cell wall hydrolase SleB" evidence="2">
    <location>
        <begin position="115"/>
        <end position="215"/>
    </location>
</feature>
<evidence type="ECO:0000313" key="3">
    <source>
        <dbReference type="EMBL" id="PCG13729.1"/>
    </source>
</evidence>
<dbReference type="InterPro" id="IPR011105">
    <property type="entry name" value="Cell_wall_hydrolase_SleB"/>
</dbReference>
<organism evidence="3 4">
    <name type="scientific">Sphingomonas adhaesiva</name>
    <dbReference type="NCBI Taxonomy" id="28212"/>
    <lineage>
        <taxon>Bacteria</taxon>
        <taxon>Pseudomonadati</taxon>
        <taxon>Pseudomonadota</taxon>
        <taxon>Alphaproteobacteria</taxon>
        <taxon>Sphingomonadales</taxon>
        <taxon>Sphingomonadaceae</taxon>
        <taxon>Sphingomonas</taxon>
    </lineage>
</organism>
<proteinExistence type="predicted"/>
<dbReference type="GO" id="GO:0016787">
    <property type="term" value="F:hydrolase activity"/>
    <property type="evidence" value="ECO:0007669"/>
    <property type="project" value="UniProtKB-KW"/>
</dbReference>
<sequence length="216" mass="22305">MSFASRVATFAALSLSLVGMIAQSSAGLAAESPTLPTTASVNQLAAPAPVPAPIPAIVATTTPLPADASATPSDDVEEEVAYPTLAAAVADQSVPSNAGDDLRCLAGAIYFESRGEPLAGQLAVAEVILNRSQSRRFGGSVCDVITQRGQFSFVRGGKIPTAPVNNDWRTAVAVAKVALKNAWESNASEALYFNARHVGGPSRVKVAAIGNHIFYR</sequence>
<dbReference type="InterPro" id="IPR042047">
    <property type="entry name" value="SleB_dom1"/>
</dbReference>
<feature type="signal peptide" evidence="1">
    <location>
        <begin position="1"/>
        <end position="29"/>
    </location>
</feature>
<dbReference type="Proteomes" id="UP000218323">
    <property type="component" value="Unassembled WGS sequence"/>
</dbReference>
<evidence type="ECO:0000259" key="2">
    <source>
        <dbReference type="Pfam" id="PF07486"/>
    </source>
</evidence>
<dbReference type="Pfam" id="PF07486">
    <property type="entry name" value="Hydrolase_2"/>
    <property type="match status" value="1"/>
</dbReference>
<evidence type="ECO:0000256" key="1">
    <source>
        <dbReference type="SAM" id="SignalP"/>
    </source>
</evidence>
<dbReference type="AlphaFoldDB" id="A0A2A4I5F7"/>
<evidence type="ECO:0000313" key="4">
    <source>
        <dbReference type="Proteomes" id="UP000218323"/>
    </source>
</evidence>